<gene>
    <name evidence="2" type="ORF">ABDB84_02680</name>
</gene>
<sequence length="243" mass="26433">MHPTRLLVTALAALSFSHSFAHGIWFAQRSDETALIYGHASEDSSTVKRANKITSYKAYRADGSAINGELQKTDYLMIAKTAEPAALHTATLDNGLWSQAPDGQWINKGKDEVAGAKVSGRYLKYTMGFSGLPFALAKPLADQRLQLVPQHFPFPSQRGSKQSFKVLFDGKPVAGAKVSVDYINDADAKPLVSGRDGSVRFAIRNQGLNVIAISYESAPDDARKADKTGHFATLSFVLPHHEE</sequence>
<organism evidence="2 3">
    <name type="scientific">Uliginosibacterium sediminicola</name>
    <dbReference type="NCBI Taxonomy" id="2024550"/>
    <lineage>
        <taxon>Bacteria</taxon>
        <taxon>Pseudomonadati</taxon>
        <taxon>Pseudomonadota</taxon>
        <taxon>Betaproteobacteria</taxon>
        <taxon>Rhodocyclales</taxon>
        <taxon>Zoogloeaceae</taxon>
        <taxon>Uliginosibacterium</taxon>
    </lineage>
</organism>
<accession>A0ABU9YUJ3</accession>
<feature type="signal peptide" evidence="1">
    <location>
        <begin position="1"/>
        <end position="21"/>
    </location>
</feature>
<dbReference type="EMBL" id="JBDIVE010000001">
    <property type="protein sequence ID" value="MEN3067367.1"/>
    <property type="molecule type" value="Genomic_DNA"/>
</dbReference>
<keyword evidence="3" id="KW-1185">Reference proteome</keyword>
<evidence type="ECO:0000313" key="3">
    <source>
        <dbReference type="Proteomes" id="UP001410394"/>
    </source>
</evidence>
<dbReference type="InterPro" id="IPR019613">
    <property type="entry name" value="DUF4198"/>
</dbReference>
<proteinExistence type="predicted"/>
<feature type="chain" id="PRO_5047300249" evidence="1">
    <location>
        <begin position="22"/>
        <end position="243"/>
    </location>
</feature>
<dbReference type="Pfam" id="PF10670">
    <property type="entry name" value="DUF4198"/>
    <property type="match status" value="1"/>
</dbReference>
<evidence type="ECO:0000313" key="2">
    <source>
        <dbReference type="EMBL" id="MEN3067367.1"/>
    </source>
</evidence>
<dbReference type="Proteomes" id="UP001410394">
    <property type="component" value="Unassembled WGS sequence"/>
</dbReference>
<keyword evidence="1" id="KW-0732">Signal</keyword>
<dbReference type="RefSeq" id="WP_345918134.1">
    <property type="nucleotide sequence ID" value="NZ_JBDIVE010000001.1"/>
</dbReference>
<name>A0ABU9YUJ3_9RHOO</name>
<reference evidence="2 3" key="1">
    <citation type="journal article" date="2018" name="Int. J. Syst. Evol. Microbiol.">
        <title>Uliginosibacterium sediminicola sp. nov., isolated from freshwater sediment.</title>
        <authorList>
            <person name="Hwang W.M."/>
            <person name="Kim S.M."/>
            <person name="Kang K."/>
            <person name="Ahn T.Y."/>
        </authorList>
    </citation>
    <scope>NUCLEOTIDE SEQUENCE [LARGE SCALE GENOMIC DNA]</scope>
    <source>
        <strain evidence="2 3">M1-21</strain>
    </source>
</reference>
<comment type="caution">
    <text evidence="2">The sequence shown here is derived from an EMBL/GenBank/DDBJ whole genome shotgun (WGS) entry which is preliminary data.</text>
</comment>
<protein>
    <submittedName>
        <fullName evidence="2">DUF4198 domain-containing protein</fullName>
    </submittedName>
</protein>
<evidence type="ECO:0000256" key="1">
    <source>
        <dbReference type="SAM" id="SignalP"/>
    </source>
</evidence>